<organism evidence="8 9">
    <name type="scientific">Cryphonectria parasitica (strain ATCC 38755 / EP155)</name>
    <dbReference type="NCBI Taxonomy" id="660469"/>
    <lineage>
        <taxon>Eukaryota</taxon>
        <taxon>Fungi</taxon>
        <taxon>Dikarya</taxon>
        <taxon>Ascomycota</taxon>
        <taxon>Pezizomycotina</taxon>
        <taxon>Sordariomycetes</taxon>
        <taxon>Sordariomycetidae</taxon>
        <taxon>Diaporthales</taxon>
        <taxon>Cryphonectriaceae</taxon>
        <taxon>Cryphonectria-Endothia species complex</taxon>
        <taxon>Cryphonectria</taxon>
    </lineage>
</organism>
<evidence type="ECO:0000256" key="4">
    <source>
        <dbReference type="ARBA" id="ARBA00023002"/>
    </source>
</evidence>
<keyword evidence="4 6" id="KW-0560">Oxidoreductase</keyword>
<evidence type="ECO:0000256" key="6">
    <source>
        <dbReference type="RuleBase" id="RU371123"/>
    </source>
</evidence>
<evidence type="ECO:0000313" key="9">
    <source>
        <dbReference type="Proteomes" id="UP000803844"/>
    </source>
</evidence>
<gene>
    <name evidence="8" type="ORF">M406DRAFT_357592</name>
</gene>
<dbReference type="GeneID" id="63840848"/>
<dbReference type="SUPFAM" id="SSF69000">
    <property type="entry name" value="FAD-dependent thiol oxidase"/>
    <property type="match status" value="1"/>
</dbReference>
<evidence type="ECO:0000256" key="3">
    <source>
        <dbReference type="ARBA" id="ARBA00022827"/>
    </source>
</evidence>
<keyword evidence="2 6" id="KW-0285">Flavoprotein</keyword>
<dbReference type="EMBL" id="MU032350">
    <property type="protein sequence ID" value="KAF3762806.1"/>
    <property type="molecule type" value="Genomic_DNA"/>
</dbReference>
<sequence length="202" mass="22329">MARRQHLSLILILGLAAFFSLTWFMSSGRSRGAESVSPSAYQYEAAGSVKQQQQDSTPMGAVDFGGLEGILSGGSIAPKLGNETAKRELGRATWKFLHTMMARYPEQPTEDDQLALKTFMTLFSRLYPCGECAEHFRQLLAKYPPQVSSRNAAAGWLCFAHNIVNERLKKPTFDCTKIGDFYDCGCADDPGKAKTDESELKE</sequence>
<accession>A0A9P4XXR6</accession>
<dbReference type="InterPro" id="IPR036774">
    <property type="entry name" value="ERV/ALR_sulphydryl_oxid_sf"/>
</dbReference>
<feature type="domain" description="ERV/ALR sulfhydryl oxidase" evidence="7">
    <location>
        <begin position="82"/>
        <end position="182"/>
    </location>
</feature>
<comment type="caution">
    <text evidence="8">The sequence shown here is derived from an EMBL/GenBank/DDBJ whole genome shotgun (WGS) entry which is preliminary data.</text>
</comment>
<dbReference type="RefSeq" id="XP_040773785.1">
    <property type="nucleotide sequence ID" value="XM_040923719.1"/>
</dbReference>
<evidence type="ECO:0000259" key="7">
    <source>
        <dbReference type="PROSITE" id="PS51324"/>
    </source>
</evidence>
<comment type="catalytic activity">
    <reaction evidence="6">
        <text>2 R'C(R)SH + O2 = R'C(R)S-S(R)CR' + H2O2</text>
        <dbReference type="Rhea" id="RHEA:17357"/>
        <dbReference type="ChEBI" id="CHEBI:15379"/>
        <dbReference type="ChEBI" id="CHEBI:16240"/>
        <dbReference type="ChEBI" id="CHEBI:16520"/>
        <dbReference type="ChEBI" id="CHEBI:17412"/>
        <dbReference type="EC" id="1.8.3.2"/>
    </reaction>
</comment>
<comment type="cofactor">
    <cofactor evidence="1 6">
        <name>FAD</name>
        <dbReference type="ChEBI" id="CHEBI:57692"/>
    </cofactor>
</comment>
<keyword evidence="5" id="KW-1015">Disulfide bond</keyword>
<dbReference type="OrthoDB" id="59470at2759"/>
<evidence type="ECO:0000256" key="2">
    <source>
        <dbReference type="ARBA" id="ARBA00022630"/>
    </source>
</evidence>
<dbReference type="FunFam" id="1.20.120.310:FF:000002">
    <property type="entry name" value="Sulfhydryl oxidase"/>
    <property type="match status" value="1"/>
</dbReference>
<reference evidence="8" key="1">
    <citation type="journal article" date="2020" name="Phytopathology">
        <title>Genome sequence of the chestnut blight fungus Cryphonectria parasitica EP155: A fundamental resource for an archetypical invasive plant pathogen.</title>
        <authorList>
            <person name="Crouch J.A."/>
            <person name="Dawe A."/>
            <person name="Aerts A."/>
            <person name="Barry K."/>
            <person name="Churchill A.C.L."/>
            <person name="Grimwood J."/>
            <person name="Hillman B."/>
            <person name="Milgroom M.G."/>
            <person name="Pangilinan J."/>
            <person name="Smith M."/>
            <person name="Salamov A."/>
            <person name="Schmutz J."/>
            <person name="Yadav J."/>
            <person name="Grigoriev I.V."/>
            <person name="Nuss D."/>
        </authorList>
    </citation>
    <scope>NUCLEOTIDE SEQUENCE</scope>
    <source>
        <strain evidence="8">EP155</strain>
    </source>
</reference>
<dbReference type="GO" id="GO:0016971">
    <property type="term" value="F:flavin-dependent sulfhydryl oxidase activity"/>
    <property type="evidence" value="ECO:0007669"/>
    <property type="project" value="InterPro"/>
</dbReference>
<dbReference type="GO" id="GO:0050660">
    <property type="term" value="F:flavin adenine dinucleotide binding"/>
    <property type="evidence" value="ECO:0007669"/>
    <property type="project" value="TreeGrafter"/>
</dbReference>
<dbReference type="Proteomes" id="UP000803844">
    <property type="component" value="Unassembled WGS sequence"/>
</dbReference>
<evidence type="ECO:0000313" key="8">
    <source>
        <dbReference type="EMBL" id="KAF3762806.1"/>
    </source>
</evidence>
<dbReference type="PANTHER" id="PTHR12645">
    <property type="entry name" value="ALR/ERV"/>
    <property type="match status" value="1"/>
</dbReference>
<dbReference type="Gene3D" id="1.20.120.310">
    <property type="entry name" value="ERV/ALR sulfhydryl oxidase domain"/>
    <property type="match status" value="1"/>
</dbReference>
<evidence type="ECO:0000256" key="1">
    <source>
        <dbReference type="ARBA" id="ARBA00001974"/>
    </source>
</evidence>
<dbReference type="PROSITE" id="PS51324">
    <property type="entry name" value="ERV_ALR"/>
    <property type="match status" value="1"/>
</dbReference>
<dbReference type="EC" id="1.8.3.2" evidence="6"/>
<dbReference type="AlphaFoldDB" id="A0A9P4XXR6"/>
<name>A0A9P4XXR6_CRYP1</name>
<dbReference type="InterPro" id="IPR017905">
    <property type="entry name" value="ERV/ALR_sulphydryl_oxidase"/>
</dbReference>
<dbReference type="PANTHER" id="PTHR12645:SF1">
    <property type="entry name" value="FAD-LINKED SULFHYDRYL OXIDASE ERV2"/>
    <property type="match status" value="1"/>
</dbReference>
<dbReference type="InterPro" id="IPR039799">
    <property type="entry name" value="ALR/ERV"/>
</dbReference>
<proteinExistence type="predicted"/>
<evidence type="ECO:0000256" key="5">
    <source>
        <dbReference type="ARBA" id="ARBA00023157"/>
    </source>
</evidence>
<protein>
    <recommendedName>
        <fullName evidence="6">Sulfhydryl oxidase</fullName>
        <ecNumber evidence="6">1.8.3.2</ecNumber>
    </recommendedName>
</protein>
<keyword evidence="3 6" id="KW-0274">FAD</keyword>
<dbReference type="Pfam" id="PF04777">
    <property type="entry name" value="Evr1_Alr"/>
    <property type="match status" value="1"/>
</dbReference>
<dbReference type="GO" id="GO:0005739">
    <property type="term" value="C:mitochondrion"/>
    <property type="evidence" value="ECO:0007669"/>
    <property type="project" value="TreeGrafter"/>
</dbReference>
<keyword evidence="9" id="KW-1185">Reference proteome</keyword>